<evidence type="ECO:0000313" key="1">
    <source>
        <dbReference type="EMBL" id="WXB16997.1"/>
    </source>
</evidence>
<proteinExistence type="predicted"/>
<organism evidence="1 2">
    <name type="scientific">Pendulispora albinea</name>
    <dbReference type="NCBI Taxonomy" id="2741071"/>
    <lineage>
        <taxon>Bacteria</taxon>
        <taxon>Pseudomonadati</taxon>
        <taxon>Myxococcota</taxon>
        <taxon>Myxococcia</taxon>
        <taxon>Myxococcales</taxon>
        <taxon>Sorangiineae</taxon>
        <taxon>Pendulisporaceae</taxon>
        <taxon>Pendulispora</taxon>
    </lineage>
</organism>
<dbReference type="Pfam" id="PF02566">
    <property type="entry name" value="OsmC"/>
    <property type="match status" value="1"/>
</dbReference>
<dbReference type="EMBL" id="CP089984">
    <property type="protein sequence ID" value="WXB16997.1"/>
    <property type="molecule type" value="Genomic_DNA"/>
</dbReference>
<evidence type="ECO:0000313" key="2">
    <source>
        <dbReference type="Proteomes" id="UP001370348"/>
    </source>
</evidence>
<dbReference type="InterPro" id="IPR003718">
    <property type="entry name" value="OsmC/Ohr_fam"/>
</dbReference>
<dbReference type="Gene3D" id="3.30.300.20">
    <property type="match status" value="1"/>
</dbReference>
<dbReference type="SUPFAM" id="SSF82784">
    <property type="entry name" value="OsmC-like"/>
    <property type="match status" value="1"/>
</dbReference>
<dbReference type="PANTHER" id="PTHR39624">
    <property type="entry name" value="PROTEIN INVOLVED IN RIMO-MEDIATED BETA-METHYLTHIOLATION OF RIBOSOMAL PROTEIN S12 YCAO"/>
    <property type="match status" value="1"/>
</dbReference>
<sequence length="175" mass="19267">MAIAPERSRKLRHQVCARAMSGCVLPGHPGRCALALGRPIAAPYIRRMRPVNVFGDSAKFRQNIEIGPHLLHADEPTELGGEDAGPEPHEFLLAALGACTSMTVKMYAERKNVPLRNIRVELRGDKTADGFIIHRELFLDGDLSEAERTRLLEIAEKCPVHKTLSGTIRISSKLG</sequence>
<dbReference type="RefSeq" id="WP_394826627.1">
    <property type="nucleotide sequence ID" value="NZ_CP089984.1"/>
</dbReference>
<accession>A0ABZ2M1Y3</accession>
<gene>
    <name evidence="1" type="ORF">LZC94_06905</name>
</gene>
<reference evidence="1 2" key="1">
    <citation type="submission" date="2021-12" db="EMBL/GenBank/DDBJ databases">
        <title>Discovery of the Pendulisporaceae a myxobacterial family with distinct sporulation behavior and unique specialized metabolism.</title>
        <authorList>
            <person name="Garcia R."/>
            <person name="Popoff A."/>
            <person name="Bader C.D."/>
            <person name="Loehr J."/>
            <person name="Walesch S."/>
            <person name="Walt C."/>
            <person name="Boldt J."/>
            <person name="Bunk B."/>
            <person name="Haeckl F.J.F.P.J."/>
            <person name="Gunesch A.P."/>
            <person name="Birkelbach J."/>
            <person name="Nuebel U."/>
            <person name="Pietschmann T."/>
            <person name="Bach T."/>
            <person name="Mueller R."/>
        </authorList>
    </citation>
    <scope>NUCLEOTIDE SEQUENCE [LARGE SCALE GENOMIC DNA]</scope>
    <source>
        <strain evidence="1 2">MSr11954</strain>
    </source>
</reference>
<name>A0ABZ2M1Y3_9BACT</name>
<dbReference type="Proteomes" id="UP001370348">
    <property type="component" value="Chromosome"/>
</dbReference>
<dbReference type="PANTHER" id="PTHR39624:SF2">
    <property type="entry name" value="OSMC-LIKE PROTEIN"/>
    <property type="match status" value="1"/>
</dbReference>
<keyword evidence="2" id="KW-1185">Reference proteome</keyword>
<protein>
    <submittedName>
        <fullName evidence="1">OsmC family protein</fullName>
    </submittedName>
</protein>
<dbReference type="InterPro" id="IPR036102">
    <property type="entry name" value="OsmC/Ohrsf"/>
</dbReference>
<dbReference type="InterPro" id="IPR015946">
    <property type="entry name" value="KH_dom-like_a/b"/>
</dbReference>